<evidence type="ECO:0000313" key="11">
    <source>
        <dbReference type="Proteomes" id="UP001459277"/>
    </source>
</evidence>
<feature type="transmembrane region" description="Helical" evidence="9">
    <location>
        <begin position="39"/>
        <end position="57"/>
    </location>
</feature>
<dbReference type="PANTHER" id="PTHR12692:SF0">
    <property type="entry name" value="GH11935P"/>
    <property type="match status" value="1"/>
</dbReference>
<sequence length="133" mass="15557">MDQGDFLRLTKSMVDFVQAKTKLAVSPIHWPPFLSTRQLGFIVVATLVWIPFAIKKIMKSKTLLHDPKLWLAGSVFIYFFSVFDAMHNIIWKMPMFLADWNDPNKLVFFYQGSGMQLGAEGFWEIFLLWLMDF</sequence>
<protein>
    <submittedName>
        <fullName evidence="10">Uncharacterized protein</fullName>
    </submittedName>
</protein>
<gene>
    <name evidence="10" type="ORF">SO802_022686</name>
</gene>
<evidence type="ECO:0000313" key="10">
    <source>
        <dbReference type="EMBL" id="KAK9992983.1"/>
    </source>
</evidence>
<comment type="similarity">
    <text evidence="3">Belongs to the OST3/OST6 family.</text>
</comment>
<keyword evidence="4 9" id="KW-0812">Transmembrane</keyword>
<dbReference type="Pfam" id="PF04756">
    <property type="entry name" value="OST3_OST6"/>
    <property type="match status" value="1"/>
</dbReference>
<evidence type="ECO:0000256" key="1">
    <source>
        <dbReference type="ARBA" id="ARBA00002791"/>
    </source>
</evidence>
<evidence type="ECO:0000256" key="7">
    <source>
        <dbReference type="ARBA" id="ARBA00022989"/>
    </source>
</evidence>
<evidence type="ECO:0000256" key="2">
    <source>
        <dbReference type="ARBA" id="ARBA00004477"/>
    </source>
</evidence>
<comment type="function">
    <text evidence="1">Subunit of the oligosaccharyl transferase (OST) complex that catalyzes the initial transfer of a defined glycan (Glc(3)Man(9)GlcNAc(2) in eukaryotes) from the lipid carrier dolichol-pyrophosphate to an asparagine residue within an Asn-X-Ser/Thr consensus motif in nascent polypeptide chains, the first step in protein N-glycosylation. N-glycosylation occurs cotranslationally and the complex associates with the Sec61 complex at the channel-forming translocon complex that mediates protein translocation across the endoplasmic reticulum (ER). All subunits are required for a maximal enzyme activity.</text>
</comment>
<keyword evidence="7 9" id="KW-1133">Transmembrane helix</keyword>
<evidence type="ECO:0000256" key="4">
    <source>
        <dbReference type="ARBA" id="ARBA00022692"/>
    </source>
</evidence>
<dbReference type="InterPro" id="IPR021149">
    <property type="entry name" value="OligosaccharylTrfase_OST3/OST6"/>
</dbReference>
<dbReference type="GO" id="GO:0018279">
    <property type="term" value="P:protein N-linked glycosylation via asparagine"/>
    <property type="evidence" value="ECO:0007669"/>
    <property type="project" value="TreeGrafter"/>
</dbReference>
<evidence type="ECO:0000256" key="6">
    <source>
        <dbReference type="ARBA" id="ARBA00022824"/>
    </source>
</evidence>
<reference evidence="10 11" key="1">
    <citation type="submission" date="2024-01" db="EMBL/GenBank/DDBJ databases">
        <title>A telomere-to-telomere, gap-free genome of sweet tea (Lithocarpus litseifolius).</title>
        <authorList>
            <person name="Zhou J."/>
        </authorList>
    </citation>
    <scope>NUCLEOTIDE SEQUENCE [LARGE SCALE GENOMIC DNA]</scope>
    <source>
        <strain evidence="10">Zhou-2022a</strain>
        <tissue evidence="10">Leaf</tissue>
    </source>
</reference>
<evidence type="ECO:0000256" key="9">
    <source>
        <dbReference type="SAM" id="Phobius"/>
    </source>
</evidence>
<keyword evidence="5" id="KW-0732">Signal</keyword>
<organism evidence="10 11">
    <name type="scientific">Lithocarpus litseifolius</name>
    <dbReference type="NCBI Taxonomy" id="425828"/>
    <lineage>
        <taxon>Eukaryota</taxon>
        <taxon>Viridiplantae</taxon>
        <taxon>Streptophyta</taxon>
        <taxon>Embryophyta</taxon>
        <taxon>Tracheophyta</taxon>
        <taxon>Spermatophyta</taxon>
        <taxon>Magnoliopsida</taxon>
        <taxon>eudicotyledons</taxon>
        <taxon>Gunneridae</taxon>
        <taxon>Pentapetalae</taxon>
        <taxon>rosids</taxon>
        <taxon>fabids</taxon>
        <taxon>Fagales</taxon>
        <taxon>Fagaceae</taxon>
        <taxon>Lithocarpus</taxon>
    </lineage>
</organism>
<comment type="subcellular location">
    <subcellularLocation>
        <location evidence="2">Endoplasmic reticulum membrane</location>
        <topology evidence="2">Multi-pass membrane protein</topology>
    </subcellularLocation>
</comment>
<dbReference type="PANTHER" id="PTHR12692">
    <property type="entry name" value="DOLICHYL-DIPHOSPHOOLIGOSACCHARIDE--PROTEIN GLYCOSYLTRANSFERASE-RELATED"/>
    <property type="match status" value="1"/>
</dbReference>
<evidence type="ECO:0000256" key="8">
    <source>
        <dbReference type="ARBA" id="ARBA00023136"/>
    </source>
</evidence>
<keyword evidence="11" id="KW-1185">Reference proteome</keyword>
<name>A0AAW2C5K6_9ROSI</name>
<evidence type="ECO:0000256" key="3">
    <source>
        <dbReference type="ARBA" id="ARBA00009561"/>
    </source>
</evidence>
<keyword evidence="8 9" id="KW-0472">Membrane</keyword>
<feature type="transmembrane region" description="Helical" evidence="9">
    <location>
        <begin position="69"/>
        <end position="90"/>
    </location>
</feature>
<keyword evidence="6" id="KW-0256">Endoplasmic reticulum</keyword>
<comment type="caution">
    <text evidence="10">The sequence shown here is derived from an EMBL/GenBank/DDBJ whole genome shotgun (WGS) entry which is preliminary data.</text>
</comment>
<proteinExistence type="inferred from homology"/>
<dbReference type="EMBL" id="JAZDWU010000008">
    <property type="protein sequence ID" value="KAK9992983.1"/>
    <property type="molecule type" value="Genomic_DNA"/>
</dbReference>
<feature type="transmembrane region" description="Helical" evidence="9">
    <location>
        <begin position="110"/>
        <end position="130"/>
    </location>
</feature>
<dbReference type="GO" id="GO:0008250">
    <property type="term" value="C:oligosaccharyltransferase complex"/>
    <property type="evidence" value="ECO:0007669"/>
    <property type="project" value="TreeGrafter"/>
</dbReference>
<accession>A0AAW2C5K6</accession>
<evidence type="ECO:0000256" key="5">
    <source>
        <dbReference type="ARBA" id="ARBA00022729"/>
    </source>
</evidence>
<dbReference type="AlphaFoldDB" id="A0AAW2C5K6"/>
<dbReference type="Proteomes" id="UP001459277">
    <property type="component" value="Unassembled WGS sequence"/>
</dbReference>